<name>A0ABN1RNL4_9ACTN</name>
<dbReference type="InterPro" id="IPR013815">
    <property type="entry name" value="ATP_grasp_subdomain_1"/>
</dbReference>
<dbReference type="Proteomes" id="UP001500665">
    <property type="component" value="Unassembled WGS sequence"/>
</dbReference>
<evidence type="ECO:0000313" key="4">
    <source>
        <dbReference type="Proteomes" id="UP001500665"/>
    </source>
</evidence>
<dbReference type="InterPro" id="IPR036637">
    <property type="entry name" value="Phosphohistidine_dom_sf"/>
</dbReference>
<keyword evidence="4" id="KW-1185">Reference proteome</keyword>
<comment type="caution">
    <text evidence="3">The sequence shown here is derived from an EMBL/GenBank/DDBJ whole genome shotgun (WGS) entry which is preliminary data.</text>
</comment>
<dbReference type="Pfam" id="PF00391">
    <property type="entry name" value="PEP-utilizers"/>
    <property type="match status" value="1"/>
</dbReference>
<dbReference type="InterPro" id="IPR002192">
    <property type="entry name" value="PPDK_AMP/ATP-bd"/>
</dbReference>
<evidence type="ECO:0000259" key="1">
    <source>
        <dbReference type="Pfam" id="PF00391"/>
    </source>
</evidence>
<dbReference type="PANTHER" id="PTHR43615">
    <property type="entry name" value="PHOSPHOENOLPYRUVATE SYNTHASE-RELATED"/>
    <property type="match status" value="1"/>
</dbReference>
<protein>
    <submittedName>
        <fullName evidence="3">Phosphoenolpyruvate synthase</fullName>
    </submittedName>
</protein>
<dbReference type="Gene3D" id="3.50.30.10">
    <property type="entry name" value="Phosphohistidine domain"/>
    <property type="match status" value="1"/>
</dbReference>
<feature type="domain" description="PEP-utilising enzyme mobile" evidence="1">
    <location>
        <begin position="793"/>
        <end position="861"/>
    </location>
</feature>
<evidence type="ECO:0000259" key="2">
    <source>
        <dbReference type="Pfam" id="PF01326"/>
    </source>
</evidence>
<dbReference type="PANTHER" id="PTHR43615:SF1">
    <property type="entry name" value="PPDK_N DOMAIN-CONTAINING PROTEIN"/>
    <property type="match status" value="1"/>
</dbReference>
<dbReference type="Pfam" id="PF01326">
    <property type="entry name" value="PPDK_N"/>
    <property type="match status" value="1"/>
</dbReference>
<reference evidence="3 4" key="1">
    <citation type="journal article" date="2019" name="Int. J. Syst. Evol. Microbiol.">
        <title>The Global Catalogue of Microorganisms (GCM) 10K type strain sequencing project: providing services to taxonomists for standard genome sequencing and annotation.</title>
        <authorList>
            <consortium name="The Broad Institute Genomics Platform"/>
            <consortium name="The Broad Institute Genome Sequencing Center for Infectious Disease"/>
            <person name="Wu L."/>
            <person name="Ma J."/>
        </authorList>
    </citation>
    <scope>NUCLEOTIDE SEQUENCE [LARGE SCALE GENOMIC DNA]</scope>
    <source>
        <strain evidence="3 4">JCM 10696</strain>
    </source>
</reference>
<dbReference type="SUPFAM" id="SSF52009">
    <property type="entry name" value="Phosphohistidine domain"/>
    <property type="match status" value="1"/>
</dbReference>
<dbReference type="Gene3D" id="3.30.1490.20">
    <property type="entry name" value="ATP-grasp fold, A domain"/>
    <property type="match status" value="1"/>
</dbReference>
<accession>A0ABN1RNL4</accession>
<feature type="domain" description="Pyruvate phosphate dikinase AMP/ATP-binding" evidence="2">
    <location>
        <begin position="3"/>
        <end position="302"/>
    </location>
</feature>
<dbReference type="EMBL" id="BAAAHH010000024">
    <property type="protein sequence ID" value="GAA0960669.1"/>
    <property type="molecule type" value="Genomic_DNA"/>
</dbReference>
<dbReference type="RefSeq" id="WP_344243591.1">
    <property type="nucleotide sequence ID" value="NZ_BAAAHH010000024.1"/>
</dbReference>
<organism evidence="3 4">
    <name type="scientific">Actinocorallia libanotica</name>
    <dbReference type="NCBI Taxonomy" id="46162"/>
    <lineage>
        <taxon>Bacteria</taxon>
        <taxon>Bacillati</taxon>
        <taxon>Actinomycetota</taxon>
        <taxon>Actinomycetes</taxon>
        <taxon>Streptosporangiales</taxon>
        <taxon>Thermomonosporaceae</taxon>
        <taxon>Actinocorallia</taxon>
    </lineage>
</organism>
<dbReference type="InterPro" id="IPR051549">
    <property type="entry name" value="PEP_Utilizing_Enz"/>
</dbReference>
<dbReference type="InterPro" id="IPR008279">
    <property type="entry name" value="PEP-util_enz_mobile_dom"/>
</dbReference>
<evidence type="ECO:0000313" key="3">
    <source>
        <dbReference type="EMBL" id="GAA0960669.1"/>
    </source>
</evidence>
<proteinExistence type="predicted"/>
<sequence length="870" mass="95536">MSALGGKGENLRRLTEAGLRVPVWSAVGVDVLRGFRERSGLDQELAGLLAGLDPDSAWEVSARITKAFSVTPLDGPALKAIWRAYDAVGQGAVAVRSSGADEDLPNFSFAGQYSSFLGASGFDEVAERVRDCWASAYSARSLVYRWLHDLPTDRIDLAVVLQELVPAEVSGVMFTADPVSGDRSKALISCVYGLGETLVTGQVDADTLTLDRPSRVVGDAVIGEKAERLDAGSGGTGLSPVSPFARERFALSNDQVGELGDLADRVEELFGAPQDVEWALSDGVFHVLQSRPITTLREAEGEVRVWDNSTVIESFGEVTAPLTFSFARHAYSRVYRDYVRLLGVPRRDLAKLDGMFGEMLGYFDGRVYYNVLNWYKIIRLLPGYALNRRVLAAAMGVRETSEELAEAQHPIDPPLRERLVRLRVALRFLRMFFTVRRSVASFIDHFHEVYEEFDAVDYEALPGHEVNRALHRLEERLLSRWGGTAVLDNVIMLSYGVLYGLNARWLPDAPEWLTREAVKVGDDVESTAPARRLGELAGLLSERPELAEEVRERHAGELWEWLREAEGEDAAWLRAELGGFLAAFGYRSANELKLEEPDLHDDPSLLMSMLKDALLLAGAAPVVRVEHDVDAYLREHLSAPKRFVYDLVRGKVREALRERGRVRFARTRAFGMARRMFKAMGRDLAAVGALGDRRDVFLLKLEEIRAAYAGTMNHRELRPLAELRKTQRAKQRLLPAPPPRFLTRGSVYWGVQTPDPAPAGEGEATGVLQGTPCSPGVVTAKARVVDGPRDVGGGVLVAYRTDPGWVGALSSAAALLVERGSPLAHVAIVARELGVPTVVQIPGLTGRVEDGMTLTVDGGTGVVKIEKERA</sequence>
<gene>
    <name evidence="3" type="ORF">GCM10009550_52140</name>
</gene>
<dbReference type="Gene3D" id="3.30.470.20">
    <property type="entry name" value="ATP-grasp fold, B domain"/>
    <property type="match status" value="1"/>
</dbReference>
<dbReference type="NCBIfam" id="NF004881">
    <property type="entry name" value="PRK06241.2-2"/>
    <property type="match status" value="1"/>
</dbReference>
<dbReference type="SUPFAM" id="SSF56059">
    <property type="entry name" value="Glutathione synthetase ATP-binding domain-like"/>
    <property type="match status" value="1"/>
</dbReference>